<dbReference type="STRING" id="284590.Q6CR68"/>
<dbReference type="PaxDb" id="284590-Q6CR68"/>
<evidence type="ECO:0000256" key="1">
    <source>
        <dbReference type="SAM" id="MobiDB-lite"/>
    </source>
</evidence>
<sequence>MSLEDQEVPRLEELSSVSVAEHVPEANEAGSSVENDENDGIETINRDEQSSSGSMSVHSDSIVSDYEDEQMIDSDEDLRNQLKGLGESVKESLPSADIPDTTLEYAGEVYPMFSKDNDNGTDNNEQQSVVIEDRSLIHMELNYLIAAIRLFLQNKHGALSLASKEILLHFPNLDLLCNEDNLYIKKMTMDDIISIFKVLRTNSLRNGEENVPSTLRIVASLQPRFVSRYNDLVEVMDNNGSFAVVHGFSNDESHPVFVDEGNQDGSNFTGGRSSEVIVMDSDEASLKDSDSDIEIIN</sequence>
<dbReference type="KEGG" id="kla:KLLA0_D11440g"/>
<proteinExistence type="predicted"/>
<dbReference type="EMBL" id="CR382124">
    <property type="protein sequence ID" value="CAH00667.1"/>
    <property type="molecule type" value="Genomic_DNA"/>
</dbReference>
<protein>
    <submittedName>
        <fullName evidence="2">KLLA0D11440p</fullName>
    </submittedName>
</protein>
<dbReference type="HOGENOM" id="CLU_065860_0_0_1"/>
<dbReference type="Pfam" id="PF10336">
    <property type="entry name" value="DUF2420"/>
    <property type="match status" value="1"/>
</dbReference>
<dbReference type="Proteomes" id="UP000000598">
    <property type="component" value="Chromosome D"/>
</dbReference>
<dbReference type="InParanoid" id="Q6CR68"/>
<evidence type="ECO:0000313" key="2">
    <source>
        <dbReference type="EMBL" id="CAH00667.1"/>
    </source>
</evidence>
<feature type="compositionally biased region" description="Low complexity" evidence="1">
    <location>
        <begin position="50"/>
        <end position="60"/>
    </location>
</feature>
<feature type="region of interest" description="Disordered" evidence="1">
    <location>
        <begin position="1"/>
        <end position="60"/>
    </location>
</feature>
<dbReference type="eggNOG" id="ENOG502RZ15">
    <property type="taxonomic scope" value="Eukaryota"/>
</dbReference>
<organism evidence="2 3">
    <name type="scientific">Kluyveromyces lactis (strain ATCC 8585 / CBS 2359 / DSM 70799 / NBRC 1267 / NRRL Y-1140 / WM37)</name>
    <name type="common">Yeast</name>
    <name type="synonym">Candida sphaerica</name>
    <dbReference type="NCBI Taxonomy" id="284590"/>
    <lineage>
        <taxon>Eukaryota</taxon>
        <taxon>Fungi</taxon>
        <taxon>Dikarya</taxon>
        <taxon>Ascomycota</taxon>
        <taxon>Saccharomycotina</taxon>
        <taxon>Saccharomycetes</taxon>
        <taxon>Saccharomycetales</taxon>
        <taxon>Saccharomycetaceae</taxon>
        <taxon>Kluyveromyces</taxon>
    </lineage>
</organism>
<dbReference type="FunCoup" id="Q6CR68">
    <property type="interactions" value="50"/>
</dbReference>
<keyword evidence="3" id="KW-1185">Reference proteome</keyword>
<dbReference type="AlphaFoldDB" id="Q6CR68"/>
<accession>Q6CR68</accession>
<dbReference type="OMA" id="FSNDETH"/>
<gene>
    <name evidence="2" type="ORF">KLLA0_D11440g</name>
</gene>
<evidence type="ECO:0000313" key="3">
    <source>
        <dbReference type="Proteomes" id="UP000000598"/>
    </source>
</evidence>
<name>Q6CR68_KLULA</name>
<dbReference type="InterPro" id="IPR018822">
    <property type="entry name" value="UPF0646"/>
</dbReference>
<reference evidence="2 3" key="1">
    <citation type="journal article" date="2004" name="Nature">
        <title>Genome evolution in yeasts.</title>
        <authorList>
            <consortium name="Genolevures"/>
            <person name="Dujon B."/>
            <person name="Sherman D."/>
            <person name="Fischer G."/>
            <person name="Durrens P."/>
            <person name="Casaregola S."/>
            <person name="Lafontaine I."/>
            <person name="de Montigny J."/>
            <person name="Marck C."/>
            <person name="Neuveglise C."/>
            <person name="Talla E."/>
            <person name="Goffard N."/>
            <person name="Frangeul L."/>
            <person name="Aigle M."/>
            <person name="Anthouard V."/>
            <person name="Babour A."/>
            <person name="Barbe V."/>
            <person name="Barnay S."/>
            <person name="Blanchin S."/>
            <person name="Beckerich J.M."/>
            <person name="Beyne E."/>
            <person name="Bleykasten C."/>
            <person name="Boisrame A."/>
            <person name="Boyer J."/>
            <person name="Cattolico L."/>
            <person name="Confanioleri F."/>
            <person name="de Daruvar A."/>
            <person name="Despons L."/>
            <person name="Fabre E."/>
            <person name="Fairhead C."/>
            <person name="Ferry-Dumazet H."/>
            <person name="Groppi A."/>
            <person name="Hantraye F."/>
            <person name="Hennequin C."/>
            <person name="Jauniaux N."/>
            <person name="Joyet P."/>
            <person name="Kachouri R."/>
            <person name="Kerrest A."/>
            <person name="Koszul R."/>
            <person name="Lemaire M."/>
            <person name="Lesur I."/>
            <person name="Ma L."/>
            <person name="Muller H."/>
            <person name="Nicaud J.M."/>
            <person name="Nikolski M."/>
            <person name="Oztas S."/>
            <person name="Ozier-Kalogeropoulos O."/>
            <person name="Pellenz S."/>
            <person name="Potier S."/>
            <person name="Richard G.F."/>
            <person name="Straub M.L."/>
            <person name="Suleau A."/>
            <person name="Swennene D."/>
            <person name="Tekaia F."/>
            <person name="Wesolowski-Louvel M."/>
            <person name="Westhof E."/>
            <person name="Wirth B."/>
            <person name="Zeniou-Meyer M."/>
            <person name="Zivanovic I."/>
            <person name="Bolotin-Fukuhara M."/>
            <person name="Thierry A."/>
            <person name="Bouchier C."/>
            <person name="Caudron B."/>
            <person name="Scarpelli C."/>
            <person name="Gaillardin C."/>
            <person name="Weissenbach J."/>
            <person name="Wincker P."/>
            <person name="Souciet J.L."/>
        </authorList>
    </citation>
    <scope>NUCLEOTIDE SEQUENCE [LARGE SCALE GENOMIC DNA]</scope>
    <source>
        <strain evidence="3">ATCC 8585 / CBS 2359 / DSM 70799 / NBRC 1267 / NRRL Y-1140 / WM37</strain>
    </source>
</reference>